<comment type="caution">
    <text evidence="1">The sequence shown here is derived from an EMBL/GenBank/DDBJ whole genome shotgun (WGS) entry which is preliminary data.</text>
</comment>
<organism evidence="1">
    <name type="scientific">marine sediment metagenome</name>
    <dbReference type="NCBI Taxonomy" id="412755"/>
    <lineage>
        <taxon>unclassified sequences</taxon>
        <taxon>metagenomes</taxon>
        <taxon>ecological metagenomes</taxon>
    </lineage>
</organism>
<evidence type="ECO:0000313" key="1">
    <source>
        <dbReference type="EMBL" id="GAG48052.1"/>
    </source>
</evidence>
<name>X0YM79_9ZZZZ</name>
<proteinExistence type="predicted"/>
<sequence>MPTCPKCGKEINHLHAFVEETNKYEVQLEECHRAIPAPLRGKANACLAGGPKTEKYPGGQFCSYLESVGKCKLEGDYKGTLDWGSPEATEGSATHTDFNCPECDHTLFKFEGEDSYYTAVEEFLMGTLHLSVEETET</sequence>
<dbReference type="EMBL" id="BARS01051714">
    <property type="protein sequence ID" value="GAG48052.1"/>
    <property type="molecule type" value="Genomic_DNA"/>
</dbReference>
<protein>
    <submittedName>
        <fullName evidence="1">Uncharacterized protein</fullName>
    </submittedName>
</protein>
<reference evidence="1" key="1">
    <citation type="journal article" date="2014" name="Front. Microbiol.">
        <title>High frequency of phylogenetically diverse reductive dehalogenase-homologous genes in deep subseafloor sedimentary metagenomes.</title>
        <authorList>
            <person name="Kawai M."/>
            <person name="Futagami T."/>
            <person name="Toyoda A."/>
            <person name="Takaki Y."/>
            <person name="Nishi S."/>
            <person name="Hori S."/>
            <person name="Arai W."/>
            <person name="Tsubouchi T."/>
            <person name="Morono Y."/>
            <person name="Uchiyama I."/>
            <person name="Ito T."/>
            <person name="Fujiyama A."/>
            <person name="Inagaki F."/>
            <person name="Takami H."/>
        </authorList>
    </citation>
    <scope>NUCLEOTIDE SEQUENCE</scope>
    <source>
        <strain evidence="1">Expedition CK06-06</strain>
    </source>
</reference>
<accession>X0YM79</accession>
<dbReference type="AlphaFoldDB" id="X0YM79"/>
<gene>
    <name evidence="1" type="ORF">S01H1_76975</name>
</gene>